<dbReference type="InterPro" id="IPR050587">
    <property type="entry name" value="GNT1/Glycosyltrans_8"/>
</dbReference>
<dbReference type="GO" id="GO:0016757">
    <property type="term" value="F:glycosyltransferase activity"/>
    <property type="evidence" value="ECO:0007669"/>
    <property type="project" value="UniProtKB-KW"/>
</dbReference>
<keyword evidence="2" id="KW-0464">Manganese</keyword>
<evidence type="ECO:0008006" key="5">
    <source>
        <dbReference type="Google" id="ProtNLM"/>
    </source>
</evidence>
<organism evidence="3 4">
    <name type="scientific">Phaseolus coccineus</name>
    <name type="common">Scarlet runner bean</name>
    <name type="synonym">Phaseolus multiflorus</name>
    <dbReference type="NCBI Taxonomy" id="3886"/>
    <lineage>
        <taxon>Eukaryota</taxon>
        <taxon>Viridiplantae</taxon>
        <taxon>Streptophyta</taxon>
        <taxon>Embryophyta</taxon>
        <taxon>Tracheophyta</taxon>
        <taxon>Spermatophyta</taxon>
        <taxon>Magnoliopsida</taxon>
        <taxon>eudicotyledons</taxon>
        <taxon>Gunneridae</taxon>
        <taxon>Pentapetalae</taxon>
        <taxon>rosids</taxon>
        <taxon>fabids</taxon>
        <taxon>Fabales</taxon>
        <taxon>Fabaceae</taxon>
        <taxon>Papilionoideae</taxon>
        <taxon>50 kb inversion clade</taxon>
        <taxon>NPAAA clade</taxon>
        <taxon>indigoferoid/millettioid clade</taxon>
        <taxon>Phaseoleae</taxon>
        <taxon>Phaseolus</taxon>
    </lineage>
</organism>
<evidence type="ECO:0000256" key="2">
    <source>
        <dbReference type="ARBA" id="ARBA00023211"/>
    </source>
</evidence>
<name>A0AAN9NGN2_PHACN</name>
<gene>
    <name evidence="3" type="ORF">VNO80_11512</name>
</gene>
<dbReference type="PANTHER" id="PTHR11183">
    <property type="entry name" value="GLYCOGENIN SUBFAMILY MEMBER"/>
    <property type="match status" value="1"/>
</dbReference>
<keyword evidence="4" id="KW-1185">Reference proteome</keyword>
<dbReference type="InterPro" id="IPR029044">
    <property type="entry name" value="Nucleotide-diphossugar_trans"/>
</dbReference>
<dbReference type="SUPFAM" id="SSF53448">
    <property type="entry name" value="Nucleotide-diphospho-sugar transferases"/>
    <property type="match status" value="1"/>
</dbReference>
<dbReference type="EMBL" id="JAYMYR010000004">
    <property type="protein sequence ID" value="KAK7369473.1"/>
    <property type="molecule type" value="Genomic_DNA"/>
</dbReference>
<evidence type="ECO:0000313" key="4">
    <source>
        <dbReference type="Proteomes" id="UP001374584"/>
    </source>
</evidence>
<keyword evidence="1" id="KW-0808">Transferase</keyword>
<dbReference type="AlphaFoldDB" id="A0AAN9NGN2"/>
<dbReference type="Proteomes" id="UP001374584">
    <property type="component" value="Unassembled WGS sequence"/>
</dbReference>
<proteinExistence type="predicted"/>
<evidence type="ECO:0000313" key="3">
    <source>
        <dbReference type="EMBL" id="KAK7369473.1"/>
    </source>
</evidence>
<accession>A0AAN9NGN2</accession>
<comment type="caution">
    <text evidence="3">The sequence shown here is derived from an EMBL/GenBank/DDBJ whole genome shotgun (WGS) entry which is preliminary data.</text>
</comment>
<evidence type="ECO:0000256" key="1">
    <source>
        <dbReference type="ARBA" id="ARBA00022676"/>
    </source>
</evidence>
<sequence>MLTMNGTTASSVSSITDYDKIIFIDADLIILRNIDFLFGMLEITATGNDGTLFNSGVKVVEPSNCTFKLLMDHINDRGCNWNADIFHEFASDVAHERWWKVHDAMPKLLQQFCMLKSKQKAQLEWDRRKVEIANYSDGHWRITVKDKRLKKCIDKLCSWKNMLKHWGETNWTYDESYYTPTQPAIATTSLSDL</sequence>
<dbReference type="Gene3D" id="3.90.550.10">
    <property type="entry name" value="Spore Coat Polysaccharide Biosynthesis Protein SpsA, Chain A"/>
    <property type="match status" value="1"/>
</dbReference>
<keyword evidence="1" id="KW-0328">Glycosyltransferase</keyword>
<reference evidence="3 4" key="1">
    <citation type="submission" date="2024-01" db="EMBL/GenBank/DDBJ databases">
        <title>The genomes of 5 underutilized Papilionoideae crops provide insights into root nodulation and disease resistanc.</title>
        <authorList>
            <person name="Jiang F."/>
        </authorList>
    </citation>
    <scope>NUCLEOTIDE SEQUENCE [LARGE SCALE GENOMIC DNA]</scope>
    <source>
        <strain evidence="3">JINMINGXINNONG_FW02</strain>
        <tissue evidence="3">Leaves</tissue>
    </source>
</reference>
<protein>
    <recommendedName>
        <fullName evidence="5">Hexosyltransferase</fullName>
    </recommendedName>
</protein>